<comment type="caution">
    <text evidence="2">The sequence shown here is derived from an EMBL/GenBank/DDBJ whole genome shotgun (WGS) entry which is preliminary data.</text>
</comment>
<protein>
    <submittedName>
        <fullName evidence="2">EpsG family protein</fullName>
    </submittedName>
</protein>
<proteinExistence type="predicted"/>
<keyword evidence="1" id="KW-0812">Transmembrane</keyword>
<feature type="transmembrane region" description="Helical" evidence="1">
    <location>
        <begin position="6"/>
        <end position="23"/>
    </location>
</feature>
<accession>A0A8I2KN40</accession>
<feature type="transmembrane region" description="Helical" evidence="1">
    <location>
        <begin position="234"/>
        <end position="251"/>
    </location>
</feature>
<feature type="transmembrane region" description="Helical" evidence="1">
    <location>
        <begin position="71"/>
        <end position="104"/>
    </location>
</feature>
<reference evidence="2" key="1">
    <citation type="submission" date="2019-10" db="EMBL/GenBank/DDBJ databases">
        <authorList>
            <person name="Paulsen S."/>
        </authorList>
    </citation>
    <scope>NUCLEOTIDE SEQUENCE</scope>
    <source>
        <strain evidence="2">LMG 19692</strain>
    </source>
</reference>
<evidence type="ECO:0000313" key="3">
    <source>
        <dbReference type="Proteomes" id="UP000646877"/>
    </source>
</evidence>
<name>A0A8I2KN40_9GAMM</name>
<keyword evidence="1" id="KW-1133">Transmembrane helix</keyword>
<evidence type="ECO:0000256" key="1">
    <source>
        <dbReference type="SAM" id="Phobius"/>
    </source>
</evidence>
<dbReference type="EMBL" id="WEIA01000015">
    <property type="protein sequence ID" value="NLR23404.1"/>
    <property type="molecule type" value="Genomic_DNA"/>
</dbReference>
<dbReference type="Proteomes" id="UP000646877">
    <property type="component" value="Unassembled WGS sequence"/>
</dbReference>
<dbReference type="Pfam" id="PF14897">
    <property type="entry name" value="EpsG"/>
    <property type="match status" value="1"/>
</dbReference>
<feature type="transmembrane region" description="Helical" evidence="1">
    <location>
        <begin position="188"/>
        <end position="214"/>
    </location>
</feature>
<feature type="transmembrane region" description="Helical" evidence="1">
    <location>
        <begin position="263"/>
        <end position="281"/>
    </location>
</feature>
<feature type="transmembrane region" description="Helical" evidence="1">
    <location>
        <begin position="116"/>
        <end position="143"/>
    </location>
</feature>
<keyword evidence="1" id="KW-0472">Membrane</keyword>
<feature type="transmembrane region" description="Helical" evidence="1">
    <location>
        <begin position="155"/>
        <end position="179"/>
    </location>
</feature>
<organism evidence="2 3">
    <name type="scientific">Pseudoalteromonas maricaloris</name>
    <dbReference type="NCBI Taxonomy" id="184924"/>
    <lineage>
        <taxon>Bacteria</taxon>
        <taxon>Pseudomonadati</taxon>
        <taxon>Pseudomonadota</taxon>
        <taxon>Gammaproteobacteria</taxon>
        <taxon>Alteromonadales</taxon>
        <taxon>Pseudoalteromonadaceae</taxon>
        <taxon>Pseudoalteromonas</taxon>
    </lineage>
</organism>
<feature type="transmembrane region" description="Helical" evidence="1">
    <location>
        <begin position="30"/>
        <end position="51"/>
    </location>
</feature>
<evidence type="ECO:0000313" key="2">
    <source>
        <dbReference type="EMBL" id="NLR23404.1"/>
    </source>
</evidence>
<dbReference type="InterPro" id="IPR049458">
    <property type="entry name" value="EpsG-like"/>
</dbReference>
<dbReference type="AlphaFoldDB" id="A0A8I2KN40"/>
<gene>
    <name evidence="2" type="ORF">F9Y85_19220</name>
</gene>
<sequence>MIYYTYYFFSFLVSLCSFIRPNLKILNQMLVIFFVVLISIRYDVGTDYFAYYNFFSKQSVNAFDGDFEIGFSFLIYTFQFLGFSAEIIMAVLAGVSLSLCYLGISKYSKYVGFSLLIYFCLYMIPLNFNAIGQGVVVSIYIASLKYILENNALKVLFISVISFLLHSSGGFMLIAYLFLRLKPKKMHLIFIIFISIFLCFFNSEVSSFLVNLSIPFVSGKVQLYSSYFSGDVRLSSFFIRLFIVLFLFIIYERLSDSDKSIYSLYVLSFLFYSLFYYNGLLATRVNLYFKVVDVILLSNFVWYCKPGISRIASALFIFSFSFLVLVSNFKNENVYNYSVLPSLINS</sequence>
<feature type="transmembrane region" description="Helical" evidence="1">
    <location>
        <begin position="311"/>
        <end position="329"/>
    </location>
</feature>